<name>A0A8S3CCE3_9BILA</name>
<keyword evidence="1" id="KW-0449">Lipoprotein</keyword>
<organism evidence="2 4">
    <name type="scientific">Rotaria magnacalcarata</name>
    <dbReference type="NCBI Taxonomy" id="392030"/>
    <lineage>
        <taxon>Eukaryota</taxon>
        <taxon>Metazoa</taxon>
        <taxon>Spiralia</taxon>
        <taxon>Gnathifera</taxon>
        <taxon>Rotifera</taxon>
        <taxon>Eurotatoria</taxon>
        <taxon>Bdelloidea</taxon>
        <taxon>Philodinida</taxon>
        <taxon>Philodinidae</taxon>
        <taxon>Rotaria</taxon>
    </lineage>
</organism>
<gene>
    <name evidence="2" type="ORF">GIL414_LOCUS52093</name>
    <name evidence="3" type="ORF">GIL414_LOCUS55622</name>
</gene>
<evidence type="ECO:0000313" key="3">
    <source>
        <dbReference type="EMBL" id="CAF4974422.1"/>
    </source>
</evidence>
<evidence type="ECO:0000256" key="1">
    <source>
        <dbReference type="RuleBase" id="RU341113"/>
    </source>
</evidence>
<keyword evidence="1" id="KW-0482">Metalloprotease</keyword>
<comment type="subunit">
    <text evidence="1">Homodimer; disulfide-linked.</text>
</comment>
<reference evidence="2" key="1">
    <citation type="submission" date="2021-02" db="EMBL/GenBank/DDBJ databases">
        <authorList>
            <person name="Nowell W R."/>
        </authorList>
    </citation>
    <scope>NUCLEOTIDE SEQUENCE</scope>
</reference>
<dbReference type="GO" id="GO:0098552">
    <property type="term" value="C:side of membrane"/>
    <property type="evidence" value="ECO:0007669"/>
    <property type="project" value="UniProtKB-KW"/>
</dbReference>
<keyword evidence="1" id="KW-0224">Dipeptidase</keyword>
<keyword evidence="1" id="KW-0645">Protease</keyword>
<keyword evidence="1" id="KW-0862">Zinc</keyword>
<dbReference type="Proteomes" id="UP000681720">
    <property type="component" value="Unassembled WGS sequence"/>
</dbReference>
<dbReference type="PANTHER" id="PTHR10443:SF12">
    <property type="entry name" value="DIPEPTIDASE"/>
    <property type="match status" value="1"/>
</dbReference>
<proteinExistence type="inferred from homology"/>
<dbReference type="InterPro" id="IPR008257">
    <property type="entry name" value="Pept_M19"/>
</dbReference>
<comment type="subcellular location">
    <subcellularLocation>
        <location evidence="1">Membrane</location>
        <topology evidence="1">Lipid-anchor</topology>
        <topology evidence="1">GPI-anchor</topology>
    </subcellularLocation>
</comment>
<keyword evidence="1" id="KW-0378">Hydrolase</keyword>
<keyword evidence="1" id="KW-0472">Membrane</keyword>
<dbReference type="InterPro" id="IPR032466">
    <property type="entry name" value="Metal_Hydrolase"/>
</dbReference>
<keyword evidence="1" id="KW-0336">GPI-anchor</keyword>
<feature type="non-terminal residue" evidence="2">
    <location>
        <position position="49"/>
    </location>
</feature>
<keyword evidence="1" id="KW-1015">Disulfide bond</keyword>
<dbReference type="EC" id="3.4.13.19" evidence="1"/>
<accession>A0A8S3CCE3</accession>
<protein>
    <recommendedName>
        <fullName evidence="1">Dipeptidase</fullName>
        <ecNumber evidence="1">3.4.13.19</ecNumber>
    </recommendedName>
</protein>
<dbReference type="Gene3D" id="3.20.20.140">
    <property type="entry name" value="Metal-dependent hydrolases"/>
    <property type="match status" value="1"/>
</dbReference>
<keyword evidence="1" id="KW-0325">Glycoprotein</keyword>
<comment type="cofactor">
    <cofactor evidence="1">
        <name>Zn(2+)</name>
        <dbReference type="ChEBI" id="CHEBI:29105"/>
    </cofactor>
</comment>
<comment type="caution">
    <text evidence="2">The sequence shown here is derived from an EMBL/GenBank/DDBJ whole genome shotgun (WGS) entry which is preliminary data.</text>
</comment>
<keyword evidence="1" id="KW-0479">Metal-binding</keyword>
<comment type="catalytic activity">
    <reaction evidence="1">
        <text>an L-aminoacyl-L-amino acid + H2O = 2 an L-alpha-amino acid</text>
        <dbReference type="Rhea" id="RHEA:48940"/>
        <dbReference type="ChEBI" id="CHEBI:15377"/>
        <dbReference type="ChEBI" id="CHEBI:59869"/>
        <dbReference type="ChEBI" id="CHEBI:77460"/>
        <dbReference type="EC" id="3.4.13.19"/>
    </reaction>
</comment>
<dbReference type="GO" id="GO:0046872">
    <property type="term" value="F:metal ion binding"/>
    <property type="evidence" value="ECO:0007669"/>
    <property type="project" value="UniProtKB-UniRule"/>
</dbReference>
<dbReference type="EMBL" id="CAJOBJ010197872">
    <property type="protein sequence ID" value="CAF4974422.1"/>
    <property type="molecule type" value="Genomic_DNA"/>
</dbReference>
<dbReference type="AlphaFoldDB" id="A0A8S3CCE3"/>
<evidence type="ECO:0000313" key="2">
    <source>
        <dbReference type="EMBL" id="CAF4906298.1"/>
    </source>
</evidence>
<dbReference type="EMBL" id="CAJOBJ010177613">
    <property type="protein sequence ID" value="CAF4906298.1"/>
    <property type="molecule type" value="Genomic_DNA"/>
</dbReference>
<dbReference type="PANTHER" id="PTHR10443">
    <property type="entry name" value="MICROSOMAL DIPEPTIDASE"/>
    <property type="match status" value="1"/>
</dbReference>
<sequence length="49" mass="5484">MLVDLAHVSKQTMLEVLSISRSPVIFSHSSAYSLCNHTRNVQDDVLELV</sequence>
<dbReference type="GO" id="GO:0070573">
    <property type="term" value="F:metallodipeptidase activity"/>
    <property type="evidence" value="ECO:0007669"/>
    <property type="project" value="InterPro"/>
</dbReference>
<dbReference type="GO" id="GO:0006508">
    <property type="term" value="P:proteolysis"/>
    <property type="evidence" value="ECO:0007669"/>
    <property type="project" value="UniProtKB-KW"/>
</dbReference>
<dbReference type="SUPFAM" id="SSF51556">
    <property type="entry name" value="Metallo-dependent hydrolases"/>
    <property type="match status" value="1"/>
</dbReference>
<comment type="similarity">
    <text evidence="1">Belongs to the metallo-dependent hydrolases superfamily. Peptidase M19 family.</text>
</comment>
<evidence type="ECO:0000313" key="4">
    <source>
        <dbReference type="Proteomes" id="UP000681720"/>
    </source>
</evidence>
<dbReference type="Pfam" id="PF01244">
    <property type="entry name" value="Peptidase_M19"/>
    <property type="match status" value="1"/>
</dbReference>
<dbReference type="PROSITE" id="PS51365">
    <property type="entry name" value="RENAL_DIPEPTIDASE_2"/>
    <property type="match status" value="1"/>
</dbReference>